<evidence type="ECO:0000256" key="4">
    <source>
        <dbReference type="ARBA" id="ARBA00022989"/>
    </source>
</evidence>
<dbReference type="Proteomes" id="UP000430345">
    <property type="component" value="Unassembled WGS sequence"/>
</dbReference>
<evidence type="ECO:0000256" key="2">
    <source>
        <dbReference type="ARBA" id="ARBA00022475"/>
    </source>
</evidence>
<comment type="subcellular location">
    <subcellularLocation>
        <location evidence="1">Cell membrane</location>
        <topology evidence="1">Multi-pass membrane protein</topology>
    </subcellularLocation>
</comment>
<keyword evidence="3 6" id="KW-0812">Transmembrane</keyword>
<keyword evidence="2" id="KW-1003">Cell membrane</keyword>
<evidence type="ECO:0000256" key="5">
    <source>
        <dbReference type="ARBA" id="ARBA00023136"/>
    </source>
</evidence>
<dbReference type="RefSeq" id="WP_152892428.1">
    <property type="nucleotide sequence ID" value="NZ_WHJC01000561.1"/>
</dbReference>
<feature type="transmembrane region" description="Helical" evidence="6">
    <location>
        <begin position="139"/>
        <end position="161"/>
    </location>
</feature>
<feature type="transmembrane region" description="Helical" evidence="6">
    <location>
        <begin position="224"/>
        <end position="244"/>
    </location>
</feature>
<dbReference type="InterPro" id="IPR050833">
    <property type="entry name" value="Poly_Biosynth_Transport"/>
</dbReference>
<comment type="caution">
    <text evidence="7">The sequence shown here is derived from an EMBL/GenBank/DDBJ whole genome shotgun (WGS) entry which is preliminary data.</text>
</comment>
<dbReference type="AlphaFoldDB" id="A0A6I1MYU6"/>
<evidence type="ECO:0000256" key="6">
    <source>
        <dbReference type="SAM" id="Phobius"/>
    </source>
</evidence>
<evidence type="ECO:0000313" key="8">
    <source>
        <dbReference type="Proteomes" id="UP000430345"/>
    </source>
</evidence>
<keyword evidence="5 6" id="KW-0472">Membrane</keyword>
<dbReference type="OrthoDB" id="6017905at2"/>
<organism evidence="7 8">
    <name type="scientific">Clostridium tarantellae</name>
    <dbReference type="NCBI Taxonomy" id="39493"/>
    <lineage>
        <taxon>Bacteria</taxon>
        <taxon>Bacillati</taxon>
        <taxon>Bacillota</taxon>
        <taxon>Clostridia</taxon>
        <taxon>Eubacteriales</taxon>
        <taxon>Clostridiaceae</taxon>
        <taxon>Clostridium</taxon>
    </lineage>
</organism>
<feature type="transmembrane region" description="Helical" evidence="6">
    <location>
        <begin position="173"/>
        <end position="192"/>
    </location>
</feature>
<dbReference type="EMBL" id="WHJC01000561">
    <property type="protein sequence ID" value="MPQ45289.1"/>
    <property type="molecule type" value="Genomic_DNA"/>
</dbReference>
<evidence type="ECO:0000256" key="1">
    <source>
        <dbReference type="ARBA" id="ARBA00004651"/>
    </source>
</evidence>
<feature type="transmembrane region" description="Helical" evidence="6">
    <location>
        <begin position="250"/>
        <end position="269"/>
    </location>
</feature>
<feature type="transmembrane region" description="Helical" evidence="6">
    <location>
        <begin position="198"/>
        <end position="217"/>
    </location>
</feature>
<proteinExistence type="predicted"/>
<dbReference type="Pfam" id="PF13440">
    <property type="entry name" value="Polysacc_synt_3"/>
    <property type="match status" value="1"/>
</dbReference>
<protein>
    <submittedName>
        <fullName evidence="7">Oligosaccharide flippase family protein</fullName>
    </submittedName>
</protein>
<keyword evidence="4 6" id="KW-1133">Transmembrane helix</keyword>
<feature type="non-terminal residue" evidence="7">
    <location>
        <position position="1"/>
    </location>
</feature>
<accession>A0A6I1MYU6</accession>
<dbReference type="PANTHER" id="PTHR30250:SF11">
    <property type="entry name" value="O-ANTIGEN TRANSPORTER-RELATED"/>
    <property type="match status" value="1"/>
</dbReference>
<feature type="transmembrane region" description="Helical" evidence="6">
    <location>
        <begin position="67"/>
        <end position="88"/>
    </location>
</feature>
<dbReference type="PANTHER" id="PTHR30250">
    <property type="entry name" value="PST FAMILY PREDICTED COLANIC ACID TRANSPORTER"/>
    <property type="match status" value="1"/>
</dbReference>
<keyword evidence="8" id="KW-1185">Reference proteome</keyword>
<evidence type="ECO:0000313" key="7">
    <source>
        <dbReference type="EMBL" id="MPQ45289.1"/>
    </source>
</evidence>
<gene>
    <name evidence="7" type="ORF">GBZ86_16350</name>
</gene>
<sequence>IIAIIVDKDVWFQKKRNYKLKTNKKQIIEYGTPLVLAMIITWIFQSIDKITINKFCGYEEVGIYSGAMSIIVLLSAFQSTFTTVWIPIAFERYSINPNDKNFFVKVNKLVSLIMLVISIIILACKDIIIILLGNSYRQAVFIFPCLLFMPIMYTISETTVLGINFKNKSRNHIYISIIAAGFNILGNILLVPKLGAKGAAISTSIAYIIFFILRTYIANKYYKISFAIKEFSISIFFIYILAIYSSFNKFNFNILILIIICLLIVFFQYKNIIKVSFNIIKNKLFYKLNNKSEL</sequence>
<feature type="transmembrane region" description="Helical" evidence="6">
    <location>
        <begin position="27"/>
        <end position="47"/>
    </location>
</feature>
<feature type="transmembrane region" description="Helical" evidence="6">
    <location>
        <begin position="109"/>
        <end position="133"/>
    </location>
</feature>
<reference evidence="7 8" key="1">
    <citation type="submission" date="2019-10" db="EMBL/GenBank/DDBJ databases">
        <title>The Genome Sequence of Clostridium tarantellae Isolated from Fish Brain.</title>
        <authorList>
            <person name="Bano L."/>
            <person name="Kiel M."/>
            <person name="Sales G."/>
            <person name="Doxey A.C."/>
            <person name="Mansfield M.J."/>
            <person name="Schiavone M."/>
            <person name="Rossetto O."/>
            <person name="Pirazzini M."/>
            <person name="Dobrindt U."/>
            <person name="Montecucco C."/>
        </authorList>
    </citation>
    <scope>NUCLEOTIDE SEQUENCE [LARGE SCALE GENOMIC DNA]</scope>
    <source>
        <strain evidence="7 8">DSM 3997</strain>
    </source>
</reference>
<evidence type="ECO:0000256" key="3">
    <source>
        <dbReference type="ARBA" id="ARBA00022692"/>
    </source>
</evidence>
<dbReference type="GO" id="GO:0005886">
    <property type="term" value="C:plasma membrane"/>
    <property type="evidence" value="ECO:0007669"/>
    <property type="project" value="UniProtKB-SubCell"/>
</dbReference>
<name>A0A6I1MYU6_9CLOT</name>